<dbReference type="InterPro" id="IPR007691">
    <property type="entry name" value="LpxD"/>
</dbReference>
<dbReference type="EC" id="2.3.1.191" evidence="7"/>
<comment type="function">
    <text evidence="7">Catalyzes the N-acylation of UDP-3-O-acylglucosamine using 3-hydroxyacyl-ACP as the acyl donor. Is involved in the biosynthesis of lipid A, a phosphorylated glycolipid that anchors the lipopolysaccharide to the outer membrane of the cell.</text>
</comment>
<dbReference type="Proteomes" id="UP000825799">
    <property type="component" value="Chromosome"/>
</dbReference>
<dbReference type="PROSITE" id="PS00101">
    <property type="entry name" value="HEXAPEP_TRANSFERASES"/>
    <property type="match status" value="1"/>
</dbReference>
<keyword evidence="5 7" id="KW-0443">Lipid metabolism</keyword>
<dbReference type="EMBL" id="CP080590">
    <property type="protein sequence ID" value="QYO78487.1"/>
    <property type="molecule type" value="Genomic_DNA"/>
</dbReference>
<comment type="catalytic activity">
    <reaction evidence="7">
        <text>a UDP-3-O-[(3R)-3-hydroxyacyl]-alpha-D-glucosamine + a (3R)-hydroxyacyl-[ACP] = a UDP-2-N,3-O-bis[(3R)-3-hydroxyacyl]-alpha-D-glucosamine + holo-[ACP] + H(+)</text>
        <dbReference type="Rhea" id="RHEA:53836"/>
        <dbReference type="Rhea" id="RHEA-COMP:9685"/>
        <dbReference type="Rhea" id="RHEA-COMP:9945"/>
        <dbReference type="ChEBI" id="CHEBI:15378"/>
        <dbReference type="ChEBI" id="CHEBI:64479"/>
        <dbReference type="ChEBI" id="CHEBI:78827"/>
        <dbReference type="ChEBI" id="CHEBI:137740"/>
        <dbReference type="ChEBI" id="CHEBI:137748"/>
        <dbReference type="EC" id="2.3.1.191"/>
    </reaction>
</comment>
<feature type="domain" description="UDP-3-O-[3-hydroxymyristoyl] glucosamine N-acyltransferase non-repeat region" evidence="8">
    <location>
        <begin position="35"/>
        <end position="102"/>
    </location>
</feature>
<evidence type="ECO:0000313" key="9">
    <source>
        <dbReference type="EMBL" id="QYO78487.1"/>
    </source>
</evidence>
<evidence type="ECO:0000256" key="5">
    <source>
        <dbReference type="ARBA" id="ARBA00023098"/>
    </source>
</evidence>
<evidence type="ECO:0000256" key="1">
    <source>
        <dbReference type="ARBA" id="ARBA00022516"/>
    </source>
</evidence>
<dbReference type="PANTHER" id="PTHR43378">
    <property type="entry name" value="UDP-3-O-ACYLGLUCOSAMINE N-ACYLTRANSFERASE"/>
    <property type="match status" value="1"/>
</dbReference>
<keyword evidence="4 7" id="KW-0677">Repeat</keyword>
<comment type="similarity">
    <text evidence="7">Belongs to the transferase hexapeptide repeat family. LpxD subfamily.</text>
</comment>
<dbReference type="NCBIfam" id="TIGR01853">
    <property type="entry name" value="lipid_A_lpxD"/>
    <property type="match status" value="1"/>
</dbReference>
<protein>
    <recommendedName>
        <fullName evidence="7">UDP-3-O-acylglucosamine N-acyltransferase</fullName>
        <ecNumber evidence="7">2.3.1.191</ecNumber>
    </recommendedName>
</protein>
<accession>A0ABX8WNW8</accession>
<dbReference type="GO" id="GO:0103118">
    <property type="term" value="F:UDP-3-O-[(3R)-3-hydroxyacyl]-glucosamine N-acyltransferase activity"/>
    <property type="evidence" value="ECO:0007669"/>
    <property type="project" value="UniProtKB-EC"/>
</dbReference>
<dbReference type="InterPro" id="IPR011004">
    <property type="entry name" value="Trimer_LpxA-like_sf"/>
</dbReference>
<keyword evidence="1 7" id="KW-0444">Lipid biosynthesis</keyword>
<dbReference type="NCBIfam" id="NF002060">
    <property type="entry name" value="PRK00892.1"/>
    <property type="match status" value="1"/>
</dbReference>
<evidence type="ECO:0000313" key="10">
    <source>
        <dbReference type="Proteomes" id="UP000825799"/>
    </source>
</evidence>
<keyword evidence="6 7" id="KW-0012">Acyltransferase</keyword>
<dbReference type="Pfam" id="PF00132">
    <property type="entry name" value="Hexapep"/>
    <property type="match status" value="2"/>
</dbReference>
<dbReference type="InterPro" id="IPR018357">
    <property type="entry name" value="Hexapep_transf_CS"/>
</dbReference>
<evidence type="ECO:0000256" key="4">
    <source>
        <dbReference type="ARBA" id="ARBA00022737"/>
    </source>
</evidence>
<proteinExistence type="inferred from homology"/>
<keyword evidence="10" id="KW-1185">Reference proteome</keyword>
<evidence type="ECO:0000256" key="3">
    <source>
        <dbReference type="ARBA" id="ARBA00022679"/>
    </source>
</evidence>
<dbReference type="SUPFAM" id="SSF51161">
    <property type="entry name" value="Trimeric LpxA-like enzymes"/>
    <property type="match status" value="1"/>
</dbReference>
<reference evidence="9 10" key="1">
    <citation type="submission" date="2021-08" db="EMBL/GenBank/DDBJ databases">
        <title>Devosia salina sp. nov., isolated from the South China Sea sediment.</title>
        <authorList>
            <person name="Zhou Z."/>
        </authorList>
    </citation>
    <scope>NUCLEOTIDE SEQUENCE [LARGE SCALE GENOMIC DNA]</scope>
    <source>
        <strain evidence="9 10">SCS-3</strain>
    </source>
</reference>
<evidence type="ECO:0000256" key="7">
    <source>
        <dbReference type="HAMAP-Rule" id="MF_00523"/>
    </source>
</evidence>
<keyword evidence="2 7" id="KW-0441">Lipid A biosynthesis</keyword>
<evidence type="ECO:0000256" key="2">
    <source>
        <dbReference type="ARBA" id="ARBA00022556"/>
    </source>
</evidence>
<dbReference type="Pfam" id="PF04613">
    <property type="entry name" value="LpxD"/>
    <property type="match status" value="1"/>
</dbReference>
<comment type="pathway">
    <text evidence="7">Bacterial outer membrane biogenesis; LPS lipid A biosynthesis.</text>
</comment>
<name>A0ABX8WNW8_9HYPH</name>
<dbReference type="InterPro" id="IPR020573">
    <property type="entry name" value="UDP_GlcNAc_AcTrfase_non-rep"/>
</dbReference>
<dbReference type="InterPro" id="IPR001451">
    <property type="entry name" value="Hexapep"/>
</dbReference>
<organism evidence="9 10">
    <name type="scientific">Devosia salina</name>
    <dbReference type="NCBI Taxonomy" id="2860336"/>
    <lineage>
        <taxon>Bacteria</taxon>
        <taxon>Pseudomonadati</taxon>
        <taxon>Pseudomonadota</taxon>
        <taxon>Alphaproteobacteria</taxon>
        <taxon>Hyphomicrobiales</taxon>
        <taxon>Devosiaceae</taxon>
        <taxon>Devosia</taxon>
    </lineage>
</organism>
<evidence type="ECO:0000259" key="8">
    <source>
        <dbReference type="Pfam" id="PF04613"/>
    </source>
</evidence>
<dbReference type="Gene3D" id="3.40.1390.10">
    <property type="entry name" value="MurE/MurF, N-terminal domain"/>
    <property type="match status" value="1"/>
</dbReference>
<sequence length="342" mass="35189">MVDTRFHRFAGPLTLSALLVQLGRADLVDTLSGGDPVISGVAELDLAEPGDLVLAAQPSYIEELRRTAAGAVLVAPALRDAVPAGCVAVMVDKPHNLFADILDALYPASTRSIIAAGREDLGAPVFERDVTLGTNVVIGAGVEIGRGTVIGANTVIGAGVTIGRNCVIAANCTIDCAHLGNDVVIHSGARIGTEGFGWLDFGQSNRKIPQLGRVIIQDRVEIGANSTIDRGALGDTVLGEGTKVDNLVQIGHNCRIGRYCLIAAMSGLSGSTIVGDGVLMGGGVGTSGHLSIGAGSVIHGRAAVTKDWPAGSKLAGAPAQDIRDFWRELAVVRKLSKGEKRG</sequence>
<dbReference type="Gene3D" id="2.160.10.10">
    <property type="entry name" value="Hexapeptide repeat proteins"/>
    <property type="match status" value="1"/>
</dbReference>
<feature type="active site" description="Proton acceptor" evidence="7">
    <location>
        <position position="252"/>
    </location>
</feature>
<gene>
    <name evidence="7 9" type="primary">lpxD</name>
    <name evidence="9" type="ORF">K1X15_08090</name>
</gene>
<comment type="subunit">
    <text evidence="7">Homotrimer.</text>
</comment>
<dbReference type="HAMAP" id="MF_00523">
    <property type="entry name" value="LpxD"/>
    <property type="match status" value="1"/>
</dbReference>
<dbReference type="PANTHER" id="PTHR43378:SF2">
    <property type="entry name" value="UDP-3-O-ACYLGLUCOSAMINE N-ACYLTRANSFERASE 1, MITOCHONDRIAL-RELATED"/>
    <property type="match status" value="1"/>
</dbReference>
<evidence type="ECO:0000256" key="6">
    <source>
        <dbReference type="ARBA" id="ARBA00023315"/>
    </source>
</evidence>
<keyword evidence="3 7" id="KW-0808">Transferase</keyword>
<dbReference type="CDD" id="cd03352">
    <property type="entry name" value="LbH_LpxD"/>
    <property type="match status" value="1"/>
</dbReference>
<dbReference type="RefSeq" id="WP_220306952.1">
    <property type="nucleotide sequence ID" value="NZ_CP080590.1"/>
</dbReference>